<evidence type="ECO:0000313" key="3">
    <source>
        <dbReference type="EMBL" id="AZQ12296.1"/>
    </source>
</evidence>
<feature type="domain" description="PepSY" evidence="2">
    <location>
        <begin position="46"/>
        <end position="97"/>
    </location>
</feature>
<keyword evidence="4" id="KW-1185">Reference proteome</keyword>
<organism evidence="3 4">
    <name type="scientific">Shewanella khirikhana</name>
    <dbReference type="NCBI Taxonomy" id="1965282"/>
    <lineage>
        <taxon>Bacteria</taxon>
        <taxon>Pseudomonadati</taxon>
        <taxon>Pseudomonadota</taxon>
        <taxon>Gammaproteobacteria</taxon>
        <taxon>Alteromonadales</taxon>
        <taxon>Shewanellaceae</taxon>
        <taxon>Shewanella</taxon>
    </lineage>
</organism>
<proteinExistence type="predicted"/>
<dbReference type="EMBL" id="CP020373">
    <property type="protein sequence ID" value="AZQ12296.1"/>
    <property type="molecule type" value="Genomic_DNA"/>
</dbReference>
<dbReference type="Pfam" id="PF03413">
    <property type="entry name" value="PepSY"/>
    <property type="match status" value="1"/>
</dbReference>
<evidence type="ECO:0000256" key="1">
    <source>
        <dbReference type="SAM" id="SignalP"/>
    </source>
</evidence>
<feature type="chain" id="PRO_5046255421" description="PepSY domain-containing protein" evidence="1">
    <location>
        <begin position="26"/>
        <end position="100"/>
    </location>
</feature>
<accession>A0ABM7DRH0</accession>
<feature type="signal peptide" evidence="1">
    <location>
        <begin position="1"/>
        <end position="25"/>
    </location>
</feature>
<evidence type="ECO:0000313" key="4">
    <source>
        <dbReference type="Proteomes" id="UP000278437"/>
    </source>
</evidence>
<evidence type="ECO:0000259" key="2">
    <source>
        <dbReference type="Pfam" id="PF03413"/>
    </source>
</evidence>
<dbReference type="RefSeq" id="WP_126168483.1">
    <property type="nucleotide sequence ID" value="NZ_CP020373.1"/>
</dbReference>
<name>A0ABM7DRH0_9GAMM</name>
<protein>
    <recommendedName>
        <fullName evidence="2">PepSY domain-containing protein</fullName>
    </recommendedName>
</protein>
<keyword evidence="1" id="KW-0732">Signal</keyword>
<gene>
    <name evidence="3" type="ORF">STH12_03236</name>
</gene>
<dbReference type="Proteomes" id="UP000278437">
    <property type="component" value="Chromosome"/>
</dbReference>
<reference evidence="4" key="1">
    <citation type="submission" date="2017-03" db="EMBL/GenBank/DDBJ databases">
        <title>Full genome sequence of a non-lethal Shewanella isolate that potentiates virulence of Vibio parahaemolyticus causing acute hepatopancreatic necrosis disease (AHPND) in shrimp.</title>
        <authorList>
            <person name="Prachumwat A."/>
            <person name="Sritunyalucksana K."/>
        </authorList>
    </citation>
    <scope>NUCLEOTIDE SEQUENCE [LARGE SCALE GENOMIC DNA]</scope>
    <source>
        <strain evidence="4">TH2012</strain>
    </source>
</reference>
<sequence>MKYRILLTILLCACLQLAAPGAAMAQAYAQMNNQGQQQGLKVTSGDQAAGMAAGRYPGRVLKVSRAQVGGNPGYRVKMVSNDGKVFYVSVDARTGRVGRD</sequence>
<dbReference type="InterPro" id="IPR025711">
    <property type="entry name" value="PepSY"/>
</dbReference>